<reference evidence="1 2" key="1">
    <citation type="submission" date="2014-03" db="EMBL/GenBank/DDBJ databases">
        <title>Draft genome of the hookworm Oesophagostomum dentatum.</title>
        <authorList>
            <person name="Mitreva M."/>
        </authorList>
    </citation>
    <scope>NUCLEOTIDE SEQUENCE [LARGE SCALE GENOMIC DNA]</scope>
    <source>
        <strain evidence="1 2">OD-Hann</strain>
    </source>
</reference>
<dbReference type="OrthoDB" id="341421at2759"/>
<gene>
    <name evidence="1" type="ORF">OESDEN_24886</name>
</gene>
<evidence type="ECO:0008006" key="3">
    <source>
        <dbReference type="Google" id="ProtNLM"/>
    </source>
</evidence>
<proteinExistence type="predicted"/>
<dbReference type="PANTHER" id="PTHR13271">
    <property type="entry name" value="UNCHARACTERIZED PUTATIVE METHYLTRANSFERASE"/>
    <property type="match status" value="1"/>
</dbReference>
<dbReference type="InterPro" id="IPR046341">
    <property type="entry name" value="SET_dom_sf"/>
</dbReference>
<protein>
    <recommendedName>
        <fullName evidence="3">SET domain-containing protein</fullName>
    </recommendedName>
</protein>
<accession>A0A0B1RQZ9</accession>
<dbReference type="Gene3D" id="3.90.1410.10">
    <property type="entry name" value="set domain protein methyltransferase, domain 1"/>
    <property type="match status" value="1"/>
</dbReference>
<dbReference type="SUPFAM" id="SSF82199">
    <property type="entry name" value="SET domain"/>
    <property type="match status" value="1"/>
</dbReference>
<organism evidence="1 2">
    <name type="scientific">Oesophagostomum dentatum</name>
    <name type="common">Nodular worm</name>
    <dbReference type="NCBI Taxonomy" id="61180"/>
    <lineage>
        <taxon>Eukaryota</taxon>
        <taxon>Metazoa</taxon>
        <taxon>Ecdysozoa</taxon>
        <taxon>Nematoda</taxon>
        <taxon>Chromadorea</taxon>
        <taxon>Rhabditida</taxon>
        <taxon>Rhabditina</taxon>
        <taxon>Rhabditomorpha</taxon>
        <taxon>Strongyloidea</taxon>
        <taxon>Strongylidae</taxon>
        <taxon>Oesophagostomum</taxon>
    </lineage>
</organism>
<dbReference type="PANTHER" id="PTHR13271:SF151">
    <property type="entry name" value="SET DOMAIN-CONTAINING PROTEIN 4"/>
    <property type="match status" value="1"/>
</dbReference>
<name>A0A0B1RQZ9_OESDE</name>
<evidence type="ECO:0000313" key="1">
    <source>
        <dbReference type="EMBL" id="KHJ75498.1"/>
    </source>
</evidence>
<dbReference type="EMBL" id="KN612688">
    <property type="protein sequence ID" value="KHJ75498.1"/>
    <property type="molecule type" value="Genomic_DNA"/>
</dbReference>
<sequence length="125" mass="13948">MSGALNRRIYTLAVIPFVDMLNHEPLARGIAMFDRYSNTYIVRASHCVLEDEQVTVCYGPHDNARLSMEYGFTLPDNPNGKVFALFIALAKKVGVNVSLLHEEALREAGLPCVNYDFVDSLSIIL</sequence>
<dbReference type="InterPro" id="IPR050600">
    <property type="entry name" value="SETD3_SETD6_MTase"/>
</dbReference>
<dbReference type="GO" id="GO:0016279">
    <property type="term" value="F:protein-lysine N-methyltransferase activity"/>
    <property type="evidence" value="ECO:0007669"/>
    <property type="project" value="TreeGrafter"/>
</dbReference>
<keyword evidence="2" id="KW-1185">Reference proteome</keyword>
<dbReference type="AlphaFoldDB" id="A0A0B1RQZ9"/>
<evidence type="ECO:0000313" key="2">
    <source>
        <dbReference type="Proteomes" id="UP000053660"/>
    </source>
</evidence>
<dbReference type="Proteomes" id="UP000053660">
    <property type="component" value="Unassembled WGS sequence"/>
</dbReference>